<comment type="subcellular location">
    <subcellularLocation>
        <location evidence="1">Cell membrane</location>
        <topology evidence="1">Single-pass type I membrane protein</topology>
    </subcellularLocation>
</comment>
<feature type="domain" description="Apple" evidence="23">
    <location>
        <begin position="345"/>
        <end position="428"/>
    </location>
</feature>
<dbReference type="SMART" id="SM00220">
    <property type="entry name" value="S_TKc"/>
    <property type="match status" value="1"/>
</dbReference>
<keyword evidence="4 18" id="KW-0808">Transferase</keyword>
<evidence type="ECO:0000256" key="16">
    <source>
        <dbReference type="ARBA" id="ARBA00047899"/>
    </source>
</evidence>
<dbReference type="PROSITE" id="PS50011">
    <property type="entry name" value="PROTEIN_KINASE_DOM"/>
    <property type="match status" value="1"/>
</dbReference>
<feature type="domain" description="Protein kinase" evidence="21">
    <location>
        <begin position="541"/>
        <end position="792"/>
    </location>
</feature>
<dbReference type="InterPro" id="IPR003609">
    <property type="entry name" value="Pan_app"/>
</dbReference>
<feature type="transmembrane region" description="Helical" evidence="20">
    <location>
        <begin position="487"/>
        <end position="511"/>
    </location>
</feature>
<evidence type="ECO:0000256" key="4">
    <source>
        <dbReference type="ARBA" id="ARBA00022679"/>
    </source>
</evidence>
<dbReference type="PROSITE" id="PS50927">
    <property type="entry name" value="BULB_LECTIN"/>
    <property type="match status" value="1"/>
</dbReference>
<dbReference type="GO" id="GO:0005524">
    <property type="term" value="F:ATP binding"/>
    <property type="evidence" value="ECO:0007669"/>
    <property type="project" value="UniProtKB-KW"/>
</dbReference>
<keyword evidence="3 18" id="KW-0723">Serine/threonine-protein kinase</keyword>
<keyword evidence="7" id="KW-0430">Lectin</keyword>
<dbReference type="Pfam" id="PF08276">
    <property type="entry name" value="PAN_2"/>
    <property type="match status" value="1"/>
</dbReference>
<dbReference type="InParanoid" id="A0A7N2L4L1"/>
<dbReference type="CDD" id="cd00028">
    <property type="entry name" value="B_lectin"/>
    <property type="match status" value="1"/>
</dbReference>
<dbReference type="InterPro" id="IPR000719">
    <property type="entry name" value="Prot_kinase_dom"/>
</dbReference>
<evidence type="ECO:0000256" key="17">
    <source>
        <dbReference type="ARBA" id="ARBA00048679"/>
    </source>
</evidence>
<evidence type="ECO:0000256" key="19">
    <source>
        <dbReference type="SAM" id="MobiDB-lite"/>
    </source>
</evidence>
<keyword evidence="2" id="KW-1003">Cell membrane</keyword>
<evidence type="ECO:0000256" key="13">
    <source>
        <dbReference type="ARBA" id="ARBA00023157"/>
    </source>
</evidence>
<dbReference type="CDD" id="cd14066">
    <property type="entry name" value="STKc_IRAK"/>
    <property type="match status" value="1"/>
</dbReference>
<evidence type="ECO:0000256" key="18">
    <source>
        <dbReference type="PIRNR" id="PIRNR000641"/>
    </source>
</evidence>
<feature type="region of interest" description="Disordered" evidence="19">
    <location>
        <begin position="837"/>
        <end position="859"/>
    </location>
</feature>
<evidence type="ECO:0000256" key="12">
    <source>
        <dbReference type="ARBA" id="ARBA00023136"/>
    </source>
</evidence>
<dbReference type="SUPFAM" id="SSF56112">
    <property type="entry name" value="Protein kinase-like (PK-like)"/>
    <property type="match status" value="1"/>
</dbReference>
<accession>A0A7N2L4L1</accession>
<dbReference type="Pfam" id="PF07714">
    <property type="entry name" value="PK_Tyr_Ser-Thr"/>
    <property type="match status" value="1"/>
</dbReference>
<comment type="similarity">
    <text evidence="18">Belongs to the protein kinase superfamily. Ser/Thr protein kinase family.</text>
</comment>
<keyword evidence="10 18" id="KW-0067">ATP-binding</keyword>
<sequence length="859" mass="96295">MRGLLMETLALPSFFYYLIAFSSTLLQFCIAADTISPGQSISGIQTLVSSDQVFELGFFSSGNNKSWYLGIWYKKTPRVLVWIANQNSPVTDPSAVFTISNNGTLVLLNQSNHTIWYSNPSRPAQIPVAQLLSSGNLVLIDNVTSTSESYLWKSYDCPINTWLPGMIIGKDMSNGLNRFLTSCKDSDTASPGDSTYKFDYKGLPQIFIKRGTLKIFRTGPWNGVRFSGLPMPINQFFFPILASQNDMVGYKYEPKNKLVSTRITLSESGILQRFVLMKGSTEWTTMDAVPNDMCDNYGQCGANSVCRSYKESTCECLEGFIPKSPEEWKLLNSSSGCVRRTPLECQRKDNFMKLGWVKLPDLLEFWLNKSMSTKECEVECLKNCSCTAYANSDINGGGNGCLIWFGSLIDIRGYNQENPGQDLYIRLAASDLSKCTFCSLILTSNILAYAVFIYKDLGQHGAEGLIIYSRIEFGSIRESNMKESPEVVLMVSVICGVLTLGFVFWCITWKIKSRRCLPRKKDDVEVPLFDFTTVAIATNNFSQENVIGAGGFGPVYKGHLCNGQNIAVKRLSKDSRQGLKEFKNEVALIAKLQHRNLVTLLGYCIQGDEKMLIYEYMPNKSLNYFIFEQNGSALLTWPKRLDIVLGIVRGLLYLHQDSRLQVIHRDLKASNILLDINLNPKISDFGLARTFGGDESEMKTERVVGTHGYISPEYAVDGTFSVKSDVFSLGVLMLEIVSGMKNRKFFHADHHHNLLGHAWLLWKEDRALELLYTCLEDSHLRSQVLRCIHVGLLCVQKFAEDRPIMSCVLSMLTNAEAILPQPKQPGFFIERSSGNAGALSRNEESNTENAVTITLPEAR</sequence>
<evidence type="ECO:0000256" key="15">
    <source>
        <dbReference type="ARBA" id="ARBA00023180"/>
    </source>
</evidence>
<dbReference type="InterPro" id="IPR024171">
    <property type="entry name" value="SRK-like_kinase"/>
</dbReference>
<dbReference type="GO" id="GO:0004674">
    <property type="term" value="F:protein serine/threonine kinase activity"/>
    <property type="evidence" value="ECO:0007669"/>
    <property type="project" value="UniProtKB-KW"/>
</dbReference>
<dbReference type="Proteomes" id="UP000594261">
    <property type="component" value="Chromosome 3"/>
</dbReference>
<reference evidence="24 25" key="1">
    <citation type="journal article" date="2016" name="G3 (Bethesda)">
        <title>First Draft Assembly and Annotation of the Genome of a California Endemic Oak Quercus lobata Nee (Fagaceae).</title>
        <authorList>
            <person name="Sork V.L."/>
            <person name="Fitz-Gibbon S.T."/>
            <person name="Puiu D."/>
            <person name="Crepeau M."/>
            <person name="Gugger P.F."/>
            <person name="Sherman R."/>
            <person name="Stevens K."/>
            <person name="Langley C.H."/>
            <person name="Pellegrini M."/>
            <person name="Salzberg S.L."/>
        </authorList>
    </citation>
    <scope>NUCLEOTIDE SEQUENCE [LARGE SCALE GENOMIC DNA]</scope>
    <source>
        <strain evidence="24 25">cv. SW786</strain>
    </source>
</reference>
<dbReference type="InterPro" id="IPR036426">
    <property type="entry name" value="Bulb-type_lectin_dom_sf"/>
</dbReference>
<evidence type="ECO:0000313" key="24">
    <source>
        <dbReference type="EnsemblPlants" id="QL03p006001:mrna"/>
    </source>
</evidence>
<dbReference type="SMART" id="SM00108">
    <property type="entry name" value="B_lectin"/>
    <property type="match status" value="1"/>
</dbReference>
<keyword evidence="25" id="KW-1185">Reference proteome</keyword>
<keyword evidence="13" id="KW-1015">Disulfide bond</keyword>
<dbReference type="InterPro" id="IPR001245">
    <property type="entry name" value="Ser-Thr/Tyr_kinase_cat_dom"/>
</dbReference>
<dbReference type="InterPro" id="IPR021820">
    <property type="entry name" value="S-locus_recpt_kinase_C"/>
</dbReference>
<keyword evidence="6" id="KW-0732">Signal</keyword>
<reference evidence="24" key="2">
    <citation type="submission" date="2021-01" db="UniProtKB">
        <authorList>
            <consortium name="EnsemblPlants"/>
        </authorList>
    </citation>
    <scope>IDENTIFICATION</scope>
</reference>
<evidence type="ECO:0000256" key="7">
    <source>
        <dbReference type="ARBA" id="ARBA00022734"/>
    </source>
</evidence>
<keyword evidence="8 18" id="KW-0547">Nucleotide-binding</keyword>
<dbReference type="Gramene" id="QL03p006001:mrna">
    <property type="protein sequence ID" value="QL03p006001:mrna"/>
    <property type="gene ID" value="QL03p006001"/>
</dbReference>
<evidence type="ECO:0000256" key="1">
    <source>
        <dbReference type="ARBA" id="ARBA00004251"/>
    </source>
</evidence>
<keyword evidence="9 18" id="KW-0418">Kinase</keyword>
<proteinExistence type="inferred from homology"/>
<comment type="catalytic activity">
    <reaction evidence="17 18">
        <text>L-seryl-[protein] + ATP = O-phospho-L-seryl-[protein] + ADP + H(+)</text>
        <dbReference type="Rhea" id="RHEA:17989"/>
        <dbReference type="Rhea" id="RHEA-COMP:9863"/>
        <dbReference type="Rhea" id="RHEA-COMP:11604"/>
        <dbReference type="ChEBI" id="CHEBI:15378"/>
        <dbReference type="ChEBI" id="CHEBI:29999"/>
        <dbReference type="ChEBI" id="CHEBI:30616"/>
        <dbReference type="ChEBI" id="CHEBI:83421"/>
        <dbReference type="ChEBI" id="CHEBI:456216"/>
        <dbReference type="EC" id="2.7.11.1"/>
    </reaction>
</comment>
<dbReference type="InterPro" id="IPR008271">
    <property type="entry name" value="Ser/Thr_kinase_AS"/>
</dbReference>
<evidence type="ECO:0000259" key="22">
    <source>
        <dbReference type="PROSITE" id="PS50927"/>
    </source>
</evidence>
<evidence type="ECO:0000256" key="3">
    <source>
        <dbReference type="ARBA" id="ARBA00022527"/>
    </source>
</evidence>
<dbReference type="FunFam" id="1.10.510.10:FF:000060">
    <property type="entry name" value="G-type lectin S-receptor-like serine/threonine-protein kinase"/>
    <property type="match status" value="1"/>
</dbReference>
<dbReference type="InterPro" id="IPR011009">
    <property type="entry name" value="Kinase-like_dom_sf"/>
</dbReference>
<dbReference type="InterPro" id="IPR001480">
    <property type="entry name" value="Bulb-type_lectin_dom"/>
</dbReference>
<evidence type="ECO:0000256" key="6">
    <source>
        <dbReference type="ARBA" id="ARBA00022729"/>
    </source>
</evidence>
<dbReference type="GO" id="GO:0048544">
    <property type="term" value="P:recognition of pollen"/>
    <property type="evidence" value="ECO:0007669"/>
    <property type="project" value="InterPro"/>
</dbReference>
<keyword evidence="15" id="KW-0325">Glycoprotein</keyword>
<dbReference type="PIRSF" id="PIRSF000641">
    <property type="entry name" value="SRK"/>
    <property type="match status" value="1"/>
</dbReference>
<dbReference type="PROSITE" id="PS00108">
    <property type="entry name" value="PROTEIN_KINASE_ST"/>
    <property type="match status" value="1"/>
</dbReference>
<feature type="domain" description="Bulb-type lectin" evidence="22">
    <location>
        <begin position="32"/>
        <end position="152"/>
    </location>
</feature>
<evidence type="ECO:0000256" key="2">
    <source>
        <dbReference type="ARBA" id="ARBA00022475"/>
    </source>
</evidence>
<evidence type="ECO:0000256" key="11">
    <source>
        <dbReference type="ARBA" id="ARBA00022989"/>
    </source>
</evidence>
<keyword evidence="12 20" id="KW-0472">Membrane</keyword>
<keyword evidence="5 20" id="KW-0812">Transmembrane</keyword>
<dbReference type="SUPFAM" id="SSF51110">
    <property type="entry name" value="alpha-D-mannose-specific plant lectins"/>
    <property type="match status" value="1"/>
</dbReference>
<dbReference type="GO" id="GO:0005886">
    <property type="term" value="C:plasma membrane"/>
    <property type="evidence" value="ECO:0007669"/>
    <property type="project" value="UniProtKB-SubCell"/>
</dbReference>
<keyword evidence="11 20" id="KW-1133">Transmembrane helix</keyword>
<evidence type="ECO:0000256" key="9">
    <source>
        <dbReference type="ARBA" id="ARBA00022777"/>
    </source>
</evidence>
<evidence type="ECO:0000256" key="14">
    <source>
        <dbReference type="ARBA" id="ARBA00023170"/>
    </source>
</evidence>
<evidence type="ECO:0000259" key="23">
    <source>
        <dbReference type="PROSITE" id="PS50948"/>
    </source>
</evidence>
<keyword evidence="14" id="KW-0675">Receptor</keyword>
<evidence type="ECO:0000313" key="25">
    <source>
        <dbReference type="Proteomes" id="UP000594261"/>
    </source>
</evidence>
<dbReference type="EMBL" id="LRBV02000003">
    <property type="status" value="NOT_ANNOTATED_CDS"/>
    <property type="molecule type" value="Genomic_DNA"/>
</dbReference>
<dbReference type="PROSITE" id="PS50948">
    <property type="entry name" value="PAN"/>
    <property type="match status" value="1"/>
</dbReference>
<dbReference type="EC" id="2.7.11.1" evidence="18"/>
<evidence type="ECO:0000256" key="10">
    <source>
        <dbReference type="ARBA" id="ARBA00022840"/>
    </source>
</evidence>
<evidence type="ECO:0000256" key="20">
    <source>
        <dbReference type="SAM" id="Phobius"/>
    </source>
</evidence>
<dbReference type="FunFam" id="2.90.10.10:FF:000001">
    <property type="entry name" value="G-type lectin S-receptor-like serine/threonine-protein kinase"/>
    <property type="match status" value="1"/>
</dbReference>
<dbReference type="Pfam" id="PF00954">
    <property type="entry name" value="S_locus_glycop"/>
    <property type="match status" value="1"/>
</dbReference>
<dbReference type="GO" id="GO:0030246">
    <property type="term" value="F:carbohydrate binding"/>
    <property type="evidence" value="ECO:0007669"/>
    <property type="project" value="UniProtKB-KW"/>
</dbReference>
<dbReference type="PANTHER" id="PTHR27002:SF214">
    <property type="entry name" value="RECEPTOR-LIKE SERINE_THREONINE-PROTEIN KINASE"/>
    <property type="match status" value="1"/>
</dbReference>
<evidence type="ECO:0000256" key="5">
    <source>
        <dbReference type="ARBA" id="ARBA00022692"/>
    </source>
</evidence>
<dbReference type="SMART" id="SM00473">
    <property type="entry name" value="PAN_AP"/>
    <property type="match status" value="1"/>
</dbReference>
<dbReference type="Pfam" id="PF11883">
    <property type="entry name" value="DUF3403"/>
    <property type="match status" value="1"/>
</dbReference>
<dbReference type="PANTHER" id="PTHR27002">
    <property type="entry name" value="RECEPTOR-LIKE SERINE/THREONINE-PROTEIN KINASE SD1-8"/>
    <property type="match status" value="1"/>
</dbReference>
<evidence type="ECO:0000259" key="21">
    <source>
        <dbReference type="PROSITE" id="PS50011"/>
    </source>
</evidence>
<dbReference type="InterPro" id="IPR000858">
    <property type="entry name" value="S_locus_glycoprot_dom"/>
</dbReference>
<organism evidence="24 25">
    <name type="scientific">Quercus lobata</name>
    <name type="common">Valley oak</name>
    <dbReference type="NCBI Taxonomy" id="97700"/>
    <lineage>
        <taxon>Eukaryota</taxon>
        <taxon>Viridiplantae</taxon>
        <taxon>Streptophyta</taxon>
        <taxon>Embryophyta</taxon>
        <taxon>Tracheophyta</taxon>
        <taxon>Spermatophyta</taxon>
        <taxon>Magnoliopsida</taxon>
        <taxon>eudicotyledons</taxon>
        <taxon>Gunneridae</taxon>
        <taxon>Pentapetalae</taxon>
        <taxon>rosids</taxon>
        <taxon>fabids</taxon>
        <taxon>Fagales</taxon>
        <taxon>Fagaceae</taxon>
        <taxon>Quercus</taxon>
    </lineage>
</organism>
<dbReference type="AlphaFoldDB" id="A0A7N2L4L1"/>
<dbReference type="Gene3D" id="2.90.10.10">
    <property type="entry name" value="Bulb-type lectin domain"/>
    <property type="match status" value="1"/>
</dbReference>
<dbReference type="OMA" id="YKESTCE"/>
<dbReference type="FunFam" id="3.30.200.20:FF:000330">
    <property type="entry name" value="G-type lectin S-receptor-like serine/threonine-protein kinase At4g03230"/>
    <property type="match status" value="1"/>
</dbReference>
<evidence type="ECO:0000256" key="8">
    <source>
        <dbReference type="ARBA" id="ARBA00022741"/>
    </source>
</evidence>
<comment type="catalytic activity">
    <reaction evidence="16 18">
        <text>L-threonyl-[protein] + ATP = O-phospho-L-threonyl-[protein] + ADP + H(+)</text>
        <dbReference type="Rhea" id="RHEA:46608"/>
        <dbReference type="Rhea" id="RHEA-COMP:11060"/>
        <dbReference type="Rhea" id="RHEA-COMP:11605"/>
        <dbReference type="ChEBI" id="CHEBI:15378"/>
        <dbReference type="ChEBI" id="CHEBI:30013"/>
        <dbReference type="ChEBI" id="CHEBI:30616"/>
        <dbReference type="ChEBI" id="CHEBI:61977"/>
        <dbReference type="ChEBI" id="CHEBI:456216"/>
        <dbReference type="EC" id="2.7.11.1"/>
    </reaction>
</comment>
<dbReference type="CDD" id="cd01098">
    <property type="entry name" value="PAN_AP_plant"/>
    <property type="match status" value="1"/>
</dbReference>
<protein>
    <recommendedName>
        <fullName evidence="18">Receptor-like serine/threonine-protein kinase</fullName>
        <ecNumber evidence="18">2.7.11.1</ecNumber>
    </recommendedName>
</protein>
<name>A0A7N2L4L1_QUELO</name>
<dbReference type="EnsemblPlants" id="QL03p006001:mrna">
    <property type="protein sequence ID" value="QL03p006001:mrna"/>
    <property type="gene ID" value="QL03p006001"/>
</dbReference>
<dbReference type="Gene3D" id="1.10.510.10">
    <property type="entry name" value="Transferase(Phosphotransferase) domain 1"/>
    <property type="match status" value="1"/>
</dbReference>
<dbReference type="Pfam" id="PF01453">
    <property type="entry name" value="B_lectin"/>
    <property type="match status" value="1"/>
</dbReference>
<dbReference type="Gene3D" id="3.30.200.20">
    <property type="entry name" value="Phosphorylase Kinase, domain 1"/>
    <property type="match status" value="1"/>
</dbReference>